<reference evidence="2 3" key="1">
    <citation type="submission" date="2022-03" db="EMBL/GenBank/DDBJ databases">
        <authorList>
            <person name="He Y."/>
        </authorList>
    </citation>
    <scope>NUCLEOTIDE SEQUENCE [LARGE SCALE GENOMIC DNA]</scope>
    <source>
        <strain evidence="2 3">TK19116</strain>
        <plasmid evidence="2">unnamed1</plasmid>
    </source>
</reference>
<dbReference type="RefSeq" id="WP_255328270.1">
    <property type="nucleotide sequence ID" value="NZ_JAKZEU010000001.1"/>
</dbReference>
<keyword evidence="2" id="KW-0614">Plasmid</keyword>
<dbReference type="EMBL" id="JAKZEU010000001">
    <property type="protein sequence ID" value="MCQ0969324.1"/>
    <property type="molecule type" value="Genomic_DNA"/>
</dbReference>
<accession>A0ABT1MMJ7</accession>
<comment type="caution">
    <text evidence="2">The sequence shown here is derived from an EMBL/GenBank/DDBJ whole genome shotgun (WGS) entry which is preliminary data.</text>
</comment>
<feature type="transmembrane region" description="Helical" evidence="1">
    <location>
        <begin position="72"/>
        <end position="90"/>
    </location>
</feature>
<protein>
    <submittedName>
        <fullName evidence="2">YbaN family protein</fullName>
    </submittedName>
</protein>
<sequence length="118" mass="12805">MPRIAWLCIGWVAMTLAAIGVALPIMPTVPFLLVAAWAFSRSSPRLRQRIRQHKRYGPAVRAWQDHGAISRLAKVWAVLAMAAGVGLALYLGVDGWVVAIQASVCLAVALYVTTRPTV</sequence>
<keyword evidence="1" id="KW-1133">Transmembrane helix</keyword>
<keyword evidence="3" id="KW-1185">Reference proteome</keyword>
<dbReference type="PIRSF" id="PIRSF016789">
    <property type="entry name" value="DUF454"/>
    <property type="match status" value="1"/>
</dbReference>
<dbReference type="Pfam" id="PF04304">
    <property type="entry name" value="DUF454"/>
    <property type="match status" value="1"/>
</dbReference>
<gene>
    <name evidence="2" type="ORF">MLD63_02585</name>
</gene>
<evidence type="ECO:0000313" key="2">
    <source>
        <dbReference type="EMBL" id="MCQ0969324.1"/>
    </source>
</evidence>
<name>A0ABT1MMJ7_9RHOB</name>
<keyword evidence="1" id="KW-0472">Membrane</keyword>
<dbReference type="Proteomes" id="UP001203945">
    <property type="component" value="Unassembled WGS sequence"/>
</dbReference>
<dbReference type="PANTHER" id="PTHR35813">
    <property type="entry name" value="INNER MEMBRANE PROTEIN YBAN"/>
    <property type="match status" value="1"/>
</dbReference>
<organism evidence="2 3">
    <name type="scientific">Paracoccus albicereus</name>
    <dbReference type="NCBI Taxonomy" id="2922394"/>
    <lineage>
        <taxon>Bacteria</taxon>
        <taxon>Pseudomonadati</taxon>
        <taxon>Pseudomonadota</taxon>
        <taxon>Alphaproteobacteria</taxon>
        <taxon>Rhodobacterales</taxon>
        <taxon>Paracoccaceae</taxon>
        <taxon>Paracoccus</taxon>
    </lineage>
</organism>
<dbReference type="PANTHER" id="PTHR35813:SF1">
    <property type="entry name" value="INNER MEMBRANE PROTEIN YBAN"/>
    <property type="match status" value="1"/>
</dbReference>
<keyword evidence="1" id="KW-0812">Transmembrane</keyword>
<geneLocation type="plasmid" evidence="2">
    <name>unnamed1</name>
</geneLocation>
<proteinExistence type="predicted"/>
<dbReference type="InterPro" id="IPR007401">
    <property type="entry name" value="DUF454"/>
</dbReference>
<feature type="transmembrane region" description="Helical" evidence="1">
    <location>
        <begin position="12"/>
        <end position="39"/>
    </location>
</feature>
<evidence type="ECO:0000256" key="1">
    <source>
        <dbReference type="SAM" id="Phobius"/>
    </source>
</evidence>
<evidence type="ECO:0000313" key="3">
    <source>
        <dbReference type="Proteomes" id="UP001203945"/>
    </source>
</evidence>